<sequence length="430" mass="48110">MIQKYLNRSSILFTSWASLAAFSTYFAMYAFRKPFSAGTFDGLEFYGMDYKIVLIIAQVLGYMLSKFSGIKLVSELKPSHRISFLLILIGIAQLALLLFAITPFPYSFIWLFVNGLPLGMIWGIVFSFLEGRKFTELLGAGLSVSFIVSSGVVKNTGRWLIMDFGVSDFWMPFYTGLLYLPLLLAGAWMLSKIPAPKADDVALRSARKPMDRKQRLAFFKKHALGLSVLIFIYMAMTAYRDFRDNFAVEIWQGLGYASQPELLSLTEIPIAIITLVITASLVVVKNNTKALRINFIAILFGGVIAGVSTWLLQLQLISPILWMTGIGFGLYLGYTMFNTMLFDRLIATIKESANVGFLIYLADSFGYMGSVGLLLYKNFGAPSINWLSFTVGLSYAFSIITILSASFCLLYFKKKTSRKVEELQGKMVLS</sequence>
<dbReference type="HOGENOM" id="CLU_609286_0_0_10"/>
<name>G8R673_OWEHD</name>
<organism evidence="2 3">
    <name type="scientific">Owenweeksia hongkongensis (strain DSM 17368 / CIP 108786 / JCM 12287 / NRRL B-23963 / UST20020801)</name>
    <dbReference type="NCBI Taxonomy" id="926562"/>
    <lineage>
        <taxon>Bacteria</taxon>
        <taxon>Pseudomonadati</taxon>
        <taxon>Bacteroidota</taxon>
        <taxon>Flavobacteriia</taxon>
        <taxon>Flavobacteriales</taxon>
        <taxon>Owenweeksiaceae</taxon>
        <taxon>Owenweeksia</taxon>
    </lineage>
</organism>
<feature type="transmembrane region" description="Helical" evidence="1">
    <location>
        <begin position="388"/>
        <end position="412"/>
    </location>
</feature>
<evidence type="ECO:0000313" key="2">
    <source>
        <dbReference type="EMBL" id="AEV33293.1"/>
    </source>
</evidence>
<dbReference type="EMBL" id="CP003156">
    <property type="protein sequence ID" value="AEV33293.1"/>
    <property type="molecule type" value="Genomic_DNA"/>
</dbReference>
<feature type="transmembrane region" description="Helical" evidence="1">
    <location>
        <begin position="136"/>
        <end position="153"/>
    </location>
</feature>
<dbReference type="eggNOG" id="ENOG502Z7UP">
    <property type="taxonomic scope" value="Bacteria"/>
</dbReference>
<protein>
    <recommendedName>
        <fullName evidence="4">Sugar phosphate permease</fullName>
    </recommendedName>
</protein>
<keyword evidence="3" id="KW-1185">Reference proteome</keyword>
<dbReference type="Proteomes" id="UP000005631">
    <property type="component" value="Chromosome"/>
</dbReference>
<dbReference type="RefSeq" id="WP_014202642.1">
    <property type="nucleotide sequence ID" value="NC_016599.1"/>
</dbReference>
<feature type="transmembrane region" description="Helical" evidence="1">
    <location>
        <begin position="262"/>
        <end position="284"/>
    </location>
</feature>
<feature type="transmembrane region" description="Helical" evidence="1">
    <location>
        <begin position="355"/>
        <end position="376"/>
    </location>
</feature>
<dbReference type="AlphaFoldDB" id="G8R673"/>
<keyword evidence="1" id="KW-0812">Transmembrane</keyword>
<feature type="transmembrane region" description="Helical" evidence="1">
    <location>
        <begin position="316"/>
        <end position="334"/>
    </location>
</feature>
<dbReference type="KEGG" id="oho:Oweho_2321"/>
<feature type="transmembrane region" description="Helical" evidence="1">
    <location>
        <begin position="291"/>
        <end position="310"/>
    </location>
</feature>
<keyword evidence="1" id="KW-0472">Membrane</keyword>
<evidence type="ECO:0000256" key="1">
    <source>
        <dbReference type="SAM" id="Phobius"/>
    </source>
</evidence>
<keyword evidence="1" id="KW-1133">Transmembrane helix</keyword>
<dbReference type="Pfam" id="PF18943">
    <property type="entry name" value="DUF5690"/>
    <property type="match status" value="1"/>
</dbReference>
<dbReference type="PATRIC" id="fig|926562.3.peg.2338"/>
<dbReference type="STRING" id="926562.Oweho_2321"/>
<proteinExistence type="predicted"/>
<feature type="transmembrane region" description="Helical" evidence="1">
    <location>
        <begin position="52"/>
        <end position="70"/>
    </location>
</feature>
<feature type="transmembrane region" description="Helical" evidence="1">
    <location>
        <begin position="108"/>
        <end position="129"/>
    </location>
</feature>
<dbReference type="OrthoDB" id="182994at2"/>
<feature type="transmembrane region" description="Helical" evidence="1">
    <location>
        <begin position="82"/>
        <end position="102"/>
    </location>
</feature>
<reference evidence="2 3" key="1">
    <citation type="journal article" date="2012" name="Stand. Genomic Sci.">
        <title>Genome sequence of the orange-pigmented seawater bacterium Owenweeksia hongkongensis type strain (UST20020801(T)).</title>
        <authorList>
            <person name="Riedel T."/>
            <person name="Held B."/>
            <person name="Nolan M."/>
            <person name="Lucas S."/>
            <person name="Lapidus A."/>
            <person name="Tice H."/>
            <person name="Del Rio T.G."/>
            <person name="Cheng J.F."/>
            <person name="Han C."/>
            <person name="Tapia R."/>
            <person name="Goodwin L.A."/>
            <person name="Pitluck S."/>
            <person name="Liolios K."/>
            <person name="Mavromatis K."/>
            <person name="Pagani I."/>
            <person name="Ivanova N."/>
            <person name="Mikhailova N."/>
            <person name="Pati A."/>
            <person name="Chen A."/>
            <person name="Palaniappan K."/>
            <person name="Rohde M."/>
            <person name="Tindall B.J."/>
            <person name="Detter J.C."/>
            <person name="Goker M."/>
            <person name="Woyke T."/>
            <person name="Bristow J."/>
            <person name="Eisen J.A."/>
            <person name="Markowitz V."/>
            <person name="Hugenholtz P."/>
            <person name="Klenk H.P."/>
            <person name="Kyrpides N.C."/>
        </authorList>
    </citation>
    <scope>NUCLEOTIDE SEQUENCE</scope>
    <source>
        <strain evidence="3">DSM 17368 / JCM 12287 / NRRL B-23963</strain>
    </source>
</reference>
<feature type="transmembrane region" description="Helical" evidence="1">
    <location>
        <begin position="173"/>
        <end position="190"/>
    </location>
</feature>
<feature type="transmembrane region" description="Helical" evidence="1">
    <location>
        <begin position="223"/>
        <end position="242"/>
    </location>
</feature>
<gene>
    <name evidence="2" type="ordered locus">Oweho_2321</name>
</gene>
<evidence type="ECO:0008006" key="4">
    <source>
        <dbReference type="Google" id="ProtNLM"/>
    </source>
</evidence>
<evidence type="ECO:0000313" key="3">
    <source>
        <dbReference type="Proteomes" id="UP000005631"/>
    </source>
</evidence>
<feature type="transmembrane region" description="Helical" evidence="1">
    <location>
        <begin position="12"/>
        <end position="32"/>
    </location>
</feature>
<dbReference type="InterPro" id="IPR043745">
    <property type="entry name" value="DUF5690"/>
</dbReference>
<accession>G8R673</accession>